<dbReference type="STRING" id="1393122.SAMN05660895_2042"/>
<dbReference type="OrthoDB" id="8727830at2"/>
<evidence type="ECO:0000259" key="2">
    <source>
        <dbReference type="Pfam" id="PF17829"/>
    </source>
</evidence>
<dbReference type="PANTHER" id="PTHR37842:SF2">
    <property type="entry name" value="GYLCOSYL HYDROLASE 115 C-TERMINAL DOMAIN-CONTAINING PROTEIN"/>
    <property type="match status" value="1"/>
</dbReference>
<sequence>MNEGFHILDIDDNLKYIFLLNMSMKIKFKSFIRHSLKRKSKISFRQRWLMFLLPCMLAFSHFHFHKREPFILSAPDQPAIIFVGASEPDVVKIAANGLSEDIQDITGIKPSIVKEKYTWEQANVIIGTANDSLIKYLSTQYHLPDIRNHWEHFVVKILHHPFGNNKDVLLIMGSDPRGTAYGVFTVSRLIGVSPWKWWADAIPMHKDQIELDKDIYLNEEPSVKYRGIFINDEDWGFRPWAAKNIDTELNNIGPATYAKVFELLLRLRANTIWPAMHPGTQAFFSVPGNYEMAQRYDILIGTSHAEPMLRNNVGEWDSKQIGDYNYVTNRNAVYHYWEERVKQVSGTHNVIFTLGMRGIHDSKMEGAKTIEEQKQVLTHVFEDQRALLRKYMDTNLSNIPQIFIPYKEVLPVYDHGLKVPDDVTLVWPDDNYGYIRRLSNLNEQKRSGSSGVYYHISYWGKPHDYLWLCTTQPGLIWEEMQKAWAYGAHRIWILNVGDIKPGEFDMQFFLDMAWNIHAIKASEIRSYMRNWYAHLFGNQFADSICTIMDEYDRLASIRKPEFMGWNQVEPNTPVQNAAFHPFQHGDEIDQRIRAYQKLAEQAERIQKHIPNNLQDAYMELVLYPVKASAYMNEKILYAQKSRLFAHYHLPVAWKYASLSQQAYDRIVSITQQYNQVAHGKWRYMMDMQPRNLPVFQKPVLPKIINPTQKGTLIWLEGQSKPIENHFYDTLPVFAGLPHESHFIDLFNRDTVPVRWEASASTDWISIQPASSGILKEEIRLQVSVNPKLRPSSPASGMIRIRSGDSTYVIHVQLVPVPTAALSSPLLVEKNQLISLQAYQFTHKHEAVNVGKWTGIPLLGYSDSAFTLLPSSSSPINQNDTAYLSYRFYTWSTGPAEITIFTLPTHAVQPHGQLRIAVSVDQKPNHILSYDAEAETSAWKENVLSNHARCIFSADFTQPGWHELKIAPLDPGVVLDQILINFRPDIPVYAIQDK</sequence>
<dbReference type="InterPro" id="IPR029018">
    <property type="entry name" value="Hex-like_dom2"/>
</dbReference>
<accession>A0A1I7NIV9</accession>
<dbReference type="Pfam" id="PF17829">
    <property type="entry name" value="GH115_C"/>
    <property type="match status" value="1"/>
</dbReference>
<reference evidence="4" key="1">
    <citation type="submission" date="2016-10" db="EMBL/GenBank/DDBJ databases">
        <authorList>
            <person name="Varghese N."/>
            <person name="Submissions S."/>
        </authorList>
    </citation>
    <scope>NUCLEOTIDE SEQUENCE [LARGE SCALE GENOMIC DNA]</scope>
    <source>
        <strain evidence="4">DSM 14807</strain>
    </source>
</reference>
<evidence type="ECO:0000256" key="1">
    <source>
        <dbReference type="ARBA" id="ARBA00022801"/>
    </source>
</evidence>
<dbReference type="AlphaFoldDB" id="A0A1I7NIV9"/>
<dbReference type="GO" id="GO:0005975">
    <property type="term" value="P:carbohydrate metabolic process"/>
    <property type="evidence" value="ECO:0007669"/>
    <property type="project" value="UniProtKB-ARBA"/>
</dbReference>
<keyword evidence="4" id="KW-1185">Reference proteome</keyword>
<proteinExistence type="predicted"/>
<name>A0A1I7NIV9_9BACT</name>
<dbReference type="InterPro" id="IPR042301">
    <property type="entry name" value="GH115_sf"/>
</dbReference>
<dbReference type="Gene3D" id="3.30.379.10">
    <property type="entry name" value="Chitobiase/beta-hexosaminidase domain 2-like"/>
    <property type="match status" value="1"/>
</dbReference>
<dbReference type="GO" id="GO:0016787">
    <property type="term" value="F:hydrolase activity"/>
    <property type="evidence" value="ECO:0007669"/>
    <property type="project" value="UniProtKB-KW"/>
</dbReference>
<protein>
    <submittedName>
        <fullName evidence="3">Glycosyl hydrolase family 115</fullName>
    </submittedName>
</protein>
<dbReference type="SUPFAM" id="SSF55545">
    <property type="entry name" value="beta-N-acetylhexosaminidase-like domain"/>
    <property type="match status" value="1"/>
</dbReference>
<feature type="domain" description="Gylcosyl hydrolase 115 C-terminal" evidence="2">
    <location>
        <begin position="827"/>
        <end position="981"/>
    </location>
</feature>
<dbReference type="Proteomes" id="UP000199537">
    <property type="component" value="Unassembled WGS sequence"/>
</dbReference>
<evidence type="ECO:0000313" key="3">
    <source>
        <dbReference type="EMBL" id="SFV34594.1"/>
    </source>
</evidence>
<evidence type="ECO:0000313" key="4">
    <source>
        <dbReference type="Proteomes" id="UP000199537"/>
    </source>
</evidence>
<dbReference type="Gene3D" id="2.60.120.1620">
    <property type="match status" value="1"/>
</dbReference>
<dbReference type="Gene3D" id="1.20.58.2150">
    <property type="match status" value="1"/>
</dbReference>
<organism evidence="3 4">
    <name type="scientific">Thermoflavifilum thermophilum</name>
    <dbReference type="NCBI Taxonomy" id="1393122"/>
    <lineage>
        <taxon>Bacteria</taxon>
        <taxon>Pseudomonadati</taxon>
        <taxon>Bacteroidota</taxon>
        <taxon>Chitinophagia</taxon>
        <taxon>Chitinophagales</taxon>
        <taxon>Chitinophagaceae</taxon>
        <taxon>Thermoflavifilum</taxon>
    </lineage>
</organism>
<dbReference type="Pfam" id="PF15979">
    <property type="entry name" value="Glyco_hydro_115"/>
    <property type="match status" value="1"/>
</dbReference>
<dbReference type="EMBL" id="FPCJ01000001">
    <property type="protein sequence ID" value="SFV34594.1"/>
    <property type="molecule type" value="Genomic_DNA"/>
</dbReference>
<gene>
    <name evidence="3" type="ORF">SAMN05660895_2042</name>
</gene>
<dbReference type="InterPro" id="IPR041437">
    <property type="entry name" value="GH115_C"/>
</dbReference>
<keyword evidence="1 3" id="KW-0378">Hydrolase</keyword>
<dbReference type="PANTHER" id="PTHR37842">
    <property type="match status" value="1"/>
</dbReference>
<dbReference type="InterPro" id="IPR031924">
    <property type="entry name" value="GH115"/>
</dbReference>
<dbReference type="Gene3D" id="3.20.20.520">
    <property type="entry name" value="Glycosyl hydrolase family 115"/>
    <property type="match status" value="1"/>
</dbReference>